<dbReference type="Pfam" id="PF26640">
    <property type="entry name" value="DUF8212"/>
    <property type="match status" value="1"/>
</dbReference>
<dbReference type="KEGG" id="ffu:CLAFUR5_13334"/>
<dbReference type="EMBL" id="CP090173">
    <property type="protein sequence ID" value="UJO23802.1"/>
    <property type="molecule type" value="Genomic_DNA"/>
</dbReference>
<dbReference type="AlphaFoldDB" id="A0A9Q8UVE9"/>
<evidence type="ECO:0000313" key="3">
    <source>
        <dbReference type="EMBL" id="UJO23802.1"/>
    </source>
</evidence>
<reference evidence="3" key="2">
    <citation type="journal article" date="2022" name="Microb. Genom.">
        <title>A chromosome-scale genome assembly of the tomato pathogen Cladosporium fulvum reveals a compartmentalized genome architecture and the presence of a dispensable chromosome.</title>
        <authorList>
            <person name="Zaccaron A.Z."/>
            <person name="Chen L.H."/>
            <person name="Samaras A."/>
            <person name="Stergiopoulos I."/>
        </authorList>
    </citation>
    <scope>NUCLEOTIDE SEQUENCE</scope>
    <source>
        <strain evidence="3">Race5_Kim</strain>
    </source>
</reference>
<evidence type="ECO:0000259" key="2">
    <source>
        <dbReference type="Pfam" id="PF26640"/>
    </source>
</evidence>
<dbReference type="OrthoDB" id="674604at2759"/>
<protein>
    <recommendedName>
        <fullName evidence="2">DUF8212 domain-containing protein</fullName>
    </recommendedName>
</protein>
<dbReference type="RefSeq" id="XP_047768168.1">
    <property type="nucleotide sequence ID" value="XM_047912482.1"/>
</dbReference>
<dbReference type="Proteomes" id="UP000756132">
    <property type="component" value="Chromosome 11"/>
</dbReference>
<evidence type="ECO:0000313" key="4">
    <source>
        <dbReference type="Proteomes" id="UP000756132"/>
    </source>
</evidence>
<accession>A0A9Q8UVE9</accession>
<sequence>MVPGMEKDAPLITKVTGIPEECLNDSGNVFRQSVTRRMSWAAGRTTTRREDEAYCLLGLFNVKMPLLYGERADAFLRLQEETMKRSNDESIFAWTSPAGPGQPTTAFLARRPAAFEHGGNVIRAALGDRNHYLLGAKGLELQAKTVVFEDMSASGWDGLERIFLLQLNCYTLLEDHRPQACLIAMAQYKDDLMARVPTWDIGQELWQRLIGSSNRPVRRNPEQMFLLAMTSTDFDEEELLSGHTAQRGTQTLDDLYGLLPQDRRDNLAEDRSQPTPPTIDLTREAM</sequence>
<organism evidence="3 4">
    <name type="scientific">Passalora fulva</name>
    <name type="common">Tomato leaf mold</name>
    <name type="synonym">Cladosporium fulvum</name>
    <dbReference type="NCBI Taxonomy" id="5499"/>
    <lineage>
        <taxon>Eukaryota</taxon>
        <taxon>Fungi</taxon>
        <taxon>Dikarya</taxon>
        <taxon>Ascomycota</taxon>
        <taxon>Pezizomycotina</taxon>
        <taxon>Dothideomycetes</taxon>
        <taxon>Dothideomycetidae</taxon>
        <taxon>Mycosphaerellales</taxon>
        <taxon>Mycosphaerellaceae</taxon>
        <taxon>Fulvia</taxon>
    </lineage>
</organism>
<gene>
    <name evidence="3" type="ORF">CLAFUR5_13334</name>
</gene>
<name>A0A9Q8UVE9_PASFU</name>
<feature type="compositionally biased region" description="Basic and acidic residues" evidence="1">
    <location>
        <begin position="263"/>
        <end position="272"/>
    </location>
</feature>
<dbReference type="PANTHER" id="PTHR10622:SF10">
    <property type="entry name" value="HET DOMAIN-CONTAINING PROTEIN"/>
    <property type="match status" value="1"/>
</dbReference>
<evidence type="ECO:0000256" key="1">
    <source>
        <dbReference type="SAM" id="MobiDB-lite"/>
    </source>
</evidence>
<feature type="domain" description="DUF8212" evidence="2">
    <location>
        <begin position="74"/>
        <end position="98"/>
    </location>
</feature>
<dbReference type="PANTHER" id="PTHR10622">
    <property type="entry name" value="HET DOMAIN-CONTAINING PROTEIN"/>
    <property type="match status" value="1"/>
</dbReference>
<dbReference type="InterPro" id="IPR058525">
    <property type="entry name" value="DUF8212"/>
</dbReference>
<dbReference type="GeneID" id="71993212"/>
<proteinExistence type="predicted"/>
<feature type="region of interest" description="Disordered" evidence="1">
    <location>
        <begin position="263"/>
        <end position="286"/>
    </location>
</feature>
<keyword evidence="4" id="KW-1185">Reference proteome</keyword>
<reference evidence="3" key="1">
    <citation type="submission" date="2021-12" db="EMBL/GenBank/DDBJ databases">
        <authorList>
            <person name="Zaccaron A."/>
            <person name="Stergiopoulos I."/>
        </authorList>
    </citation>
    <scope>NUCLEOTIDE SEQUENCE</scope>
    <source>
        <strain evidence="3">Race5_Kim</strain>
    </source>
</reference>